<reference evidence="2" key="1">
    <citation type="submission" date="2025-08" db="UniProtKB">
        <authorList>
            <consortium name="RefSeq"/>
        </authorList>
    </citation>
    <scope>IDENTIFICATION</scope>
    <source>
        <tissue evidence="2">Whole body</tissue>
    </source>
</reference>
<proteinExistence type="predicted"/>
<dbReference type="AlphaFoldDB" id="A0A6J1Q6L9"/>
<protein>
    <submittedName>
        <fullName evidence="2">Uncharacterized protein LOC112458432</fullName>
    </submittedName>
</protein>
<organism evidence="1 2">
    <name type="scientific">Temnothorax curvispinosus</name>
    <dbReference type="NCBI Taxonomy" id="300111"/>
    <lineage>
        <taxon>Eukaryota</taxon>
        <taxon>Metazoa</taxon>
        <taxon>Ecdysozoa</taxon>
        <taxon>Arthropoda</taxon>
        <taxon>Hexapoda</taxon>
        <taxon>Insecta</taxon>
        <taxon>Pterygota</taxon>
        <taxon>Neoptera</taxon>
        <taxon>Endopterygota</taxon>
        <taxon>Hymenoptera</taxon>
        <taxon>Apocrita</taxon>
        <taxon>Aculeata</taxon>
        <taxon>Formicoidea</taxon>
        <taxon>Formicidae</taxon>
        <taxon>Myrmicinae</taxon>
        <taxon>Temnothorax</taxon>
    </lineage>
</organism>
<dbReference type="Proteomes" id="UP000504618">
    <property type="component" value="Unplaced"/>
</dbReference>
<dbReference type="OrthoDB" id="7699050at2759"/>
<evidence type="ECO:0000313" key="1">
    <source>
        <dbReference type="Proteomes" id="UP000504618"/>
    </source>
</evidence>
<gene>
    <name evidence="2" type="primary">LOC112458432</name>
</gene>
<accession>A0A6J1Q6L9</accession>
<name>A0A6J1Q6L9_9HYME</name>
<sequence>MTHVQINSMLSVLREHKFHQQLPKDARTLLKTPTKCTDIKVLNPGHYLHIGVTKNIIMKLKNIPISDEIPRILLVDFSTDGANIYNNVRCDVWPIQFRIINITDKSPMIAGLYQGKKQPAAQNAKFVENVIRTTVPMCIKE</sequence>
<evidence type="ECO:0000313" key="2">
    <source>
        <dbReference type="RefSeq" id="XP_024877857.1"/>
    </source>
</evidence>
<dbReference type="GeneID" id="112458432"/>
<dbReference type="PANTHER" id="PTHR33053">
    <property type="entry name" value="PROTEIN, PUTATIVE-RELATED"/>
    <property type="match status" value="1"/>
</dbReference>
<dbReference type="RefSeq" id="XP_024877857.1">
    <property type="nucleotide sequence ID" value="XM_025022089.1"/>
</dbReference>
<keyword evidence="1" id="KW-1185">Reference proteome</keyword>